<name>A0A212TDB4_9BACT</name>
<gene>
    <name evidence="1" type="ORF">SAMN06265337_0957</name>
</gene>
<evidence type="ECO:0000313" key="2">
    <source>
        <dbReference type="Proteomes" id="UP000198131"/>
    </source>
</evidence>
<reference evidence="2" key="1">
    <citation type="submission" date="2017-06" db="EMBL/GenBank/DDBJ databases">
        <authorList>
            <person name="Varghese N."/>
            <person name="Submissions S."/>
        </authorList>
    </citation>
    <scope>NUCLEOTIDE SEQUENCE [LARGE SCALE GENOMIC DNA]</scope>
    <source>
        <strain evidence="2">DSM 11116</strain>
    </source>
</reference>
<evidence type="ECO:0000313" key="1">
    <source>
        <dbReference type="EMBL" id="SNC63826.1"/>
    </source>
</evidence>
<sequence>MLISKELQLAQHADESRHRMDYGSKFSMLKRAIVVSKAVYKCVRQPKRYIMR</sequence>
<accession>A0A212TDB4</accession>
<protein>
    <submittedName>
        <fullName evidence="1">Uncharacterized protein</fullName>
    </submittedName>
</protein>
<dbReference type="AlphaFoldDB" id="A0A212TDB4"/>
<dbReference type="EMBL" id="FYEW01000001">
    <property type="protein sequence ID" value="SNC63826.1"/>
    <property type="molecule type" value="Genomic_DNA"/>
</dbReference>
<dbReference type="Proteomes" id="UP000198131">
    <property type="component" value="Unassembled WGS sequence"/>
</dbReference>
<proteinExistence type="predicted"/>
<keyword evidence="2" id="KW-1185">Reference proteome</keyword>
<organism evidence="1 2">
    <name type="scientific">Hymenobacter gelipurpurascens</name>
    <dbReference type="NCBI Taxonomy" id="89968"/>
    <lineage>
        <taxon>Bacteria</taxon>
        <taxon>Pseudomonadati</taxon>
        <taxon>Bacteroidota</taxon>
        <taxon>Cytophagia</taxon>
        <taxon>Cytophagales</taxon>
        <taxon>Hymenobacteraceae</taxon>
        <taxon>Hymenobacter</taxon>
    </lineage>
</organism>